<organism evidence="6 7">
    <name type="scientific">Enterococcus asini</name>
    <dbReference type="NCBI Taxonomy" id="57732"/>
    <lineage>
        <taxon>Bacteria</taxon>
        <taxon>Bacillati</taxon>
        <taxon>Bacillota</taxon>
        <taxon>Bacilli</taxon>
        <taxon>Lactobacillales</taxon>
        <taxon>Enterococcaceae</taxon>
        <taxon>Enterococcus</taxon>
    </lineage>
</organism>
<protein>
    <recommendedName>
        <fullName evidence="4">Protein SprT-like</fullName>
    </recommendedName>
</protein>
<dbReference type="EMBL" id="JARQBJ010000004">
    <property type="protein sequence ID" value="MDT2810650.1"/>
    <property type="molecule type" value="Genomic_DNA"/>
</dbReference>
<dbReference type="Pfam" id="PF17283">
    <property type="entry name" value="Zn_ribbon_SprT"/>
    <property type="match status" value="1"/>
</dbReference>
<dbReference type="InterPro" id="IPR035240">
    <property type="entry name" value="SprT_Zn_ribbon"/>
</dbReference>
<evidence type="ECO:0000256" key="2">
    <source>
        <dbReference type="ARBA" id="ARBA00022723"/>
    </source>
</evidence>
<feature type="binding site" evidence="4">
    <location>
        <position position="71"/>
    </location>
    <ligand>
        <name>Zn(2+)</name>
        <dbReference type="ChEBI" id="CHEBI:29105"/>
    </ligand>
</feature>
<dbReference type="GO" id="GO:0005737">
    <property type="term" value="C:cytoplasm"/>
    <property type="evidence" value="ECO:0007669"/>
    <property type="project" value="UniProtKB-SubCell"/>
</dbReference>
<accession>A0AAW8TWV4</accession>
<evidence type="ECO:0000256" key="4">
    <source>
        <dbReference type="HAMAP-Rule" id="MF_00745"/>
    </source>
</evidence>
<name>A0AAW8TWV4_9ENTE</name>
<dbReference type="RefSeq" id="WP_311835534.1">
    <property type="nucleotide sequence ID" value="NZ_JARQBJ010000004.1"/>
</dbReference>
<comment type="subcellular location">
    <subcellularLocation>
        <location evidence="4">Cytoplasm</location>
    </subcellularLocation>
</comment>
<dbReference type="Pfam" id="PF10263">
    <property type="entry name" value="SprT-like"/>
    <property type="match status" value="1"/>
</dbReference>
<feature type="binding site" evidence="4">
    <location>
        <position position="67"/>
    </location>
    <ligand>
        <name>Zn(2+)</name>
        <dbReference type="ChEBI" id="CHEBI:29105"/>
    </ligand>
</feature>
<dbReference type="Proteomes" id="UP001256711">
    <property type="component" value="Unassembled WGS sequence"/>
</dbReference>
<evidence type="ECO:0000313" key="6">
    <source>
        <dbReference type="EMBL" id="MDT2810650.1"/>
    </source>
</evidence>
<keyword evidence="2 4" id="KW-0479">Metal-binding</keyword>
<comment type="similarity">
    <text evidence="4">Belongs to the SprT family.</text>
</comment>
<keyword evidence="1 4" id="KW-0963">Cytoplasm</keyword>
<dbReference type="AlphaFoldDB" id="A0AAW8TWV4"/>
<sequence>MTNQELQVLVEEVSLASFGRPFRHKAVFNRRLKTTGGRYHLQDHHLDFNPSLFAQVSAEVQRGIIVHELCHYHLHLTSRGYRHQDRDFKELLAATKGLRYAPRLAQASPLWHYRCNECGQEYQRKRRLNTQKYRCGRCRGELIFIKKG</sequence>
<gene>
    <name evidence="6" type="ORF">P7H43_09135</name>
</gene>
<evidence type="ECO:0000313" key="7">
    <source>
        <dbReference type="Proteomes" id="UP001256711"/>
    </source>
</evidence>
<dbReference type="InterPro" id="IPR006640">
    <property type="entry name" value="SprT-like_domain"/>
</dbReference>
<comment type="caution">
    <text evidence="6">The sequence shown here is derived from an EMBL/GenBank/DDBJ whole genome shotgun (WGS) entry which is preliminary data.</text>
</comment>
<dbReference type="Gene3D" id="3.30.2010.10">
    <property type="entry name" value="Metalloproteases ('zincins'), catalytic domain"/>
    <property type="match status" value="1"/>
</dbReference>
<dbReference type="NCBIfam" id="NF003339">
    <property type="entry name" value="PRK04351.1"/>
    <property type="match status" value="1"/>
</dbReference>
<feature type="active site" evidence="4">
    <location>
        <position position="68"/>
    </location>
</feature>
<reference evidence="6" key="1">
    <citation type="submission" date="2023-03" db="EMBL/GenBank/DDBJ databases">
        <authorList>
            <person name="Shen W."/>
            <person name="Cai J."/>
        </authorList>
    </citation>
    <scope>NUCLEOTIDE SEQUENCE</scope>
    <source>
        <strain evidence="6">B226-2</strain>
    </source>
</reference>
<feature type="domain" description="SprT-like" evidence="5">
    <location>
        <begin position="4"/>
        <end position="145"/>
    </location>
</feature>
<dbReference type="GO" id="GO:0008270">
    <property type="term" value="F:zinc ion binding"/>
    <property type="evidence" value="ECO:0007669"/>
    <property type="project" value="UniProtKB-UniRule"/>
</dbReference>
<evidence type="ECO:0000259" key="5">
    <source>
        <dbReference type="SMART" id="SM00731"/>
    </source>
</evidence>
<keyword evidence="3 4" id="KW-0862">Zinc</keyword>
<comment type="cofactor">
    <cofactor evidence="4">
        <name>Zn(2+)</name>
        <dbReference type="ChEBI" id="CHEBI:29105"/>
    </cofactor>
    <text evidence="4">Binds 1 zinc ion.</text>
</comment>
<dbReference type="InterPro" id="IPR023524">
    <property type="entry name" value="Uncharacterised_SprT-like"/>
</dbReference>
<dbReference type="SMART" id="SM00731">
    <property type="entry name" value="SprT"/>
    <property type="match status" value="1"/>
</dbReference>
<proteinExistence type="inferred from homology"/>
<dbReference type="GO" id="GO:0006950">
    <property type="term" value="P:response to stress"/>
    <property type="evidence" value="ECO:0007669"/>
    <property type="project" value="UniProtKB-ARBA"/>
</dbReference>
<dbReference type="HAMAP" id="MF_00745">
    <property type="entry name" value="SprT_like"/>
    <property type="match status" value="1"/>
</dbReference>
<evidence type="ECO:0000256" key="1">
    <source>
        <dbReference type="ARBA" id="ARBA00022490"/>
    </source>
</evidence>
<evidence type="ECO:0000256" key="3">
    <source>
        <dbReference type="ARBA" id="ARBA00022833"/>
    </source>
</evidence>